<organism evidence="2 3">
    <name type="scientific">Hydrogenovibrio thermophilus</name>
    <dbReference type="NCBI Taxonomy" id="265883"/>
    <lineage>
        <taxon>Bacteria</taxon>
        <taxon>Pseudomonadati</taxon>
        <taxon>Pseudomonadota</taxon>
        <taxon>Gammaproteobacteria</taxon>
        <taxon>Thiotrichales</taxon>
        <taxon>Piscirickettsiaceae</taxon>
        <taxon>Hydrogenovibrio</taxon>
    </lineage>
</organism>
<evidence type="ECO:0000313" key="2">
    <source>
        <dbReference type="EMBL" id="QAB14298.1"/>
    </source>
</evidence>
<evidence type="ECO:0000256" key="1">
    <source>
        <dbReference type="SAM" id="Phobius"/>
    </source>
</evidence>
<keyword evidence="3" id="KW-1185">Reference proteome</keyword>
<dbReference type="Proteomes" id="UP000285478">
    <property type="component" value="Chromosome"/>
</dbReference>
<reference evidence="2 3" key="1">
    <citation type="journal article" date="2018" name="Environ. Microbiol.">
        <title>Genomes of ubiquitous marine and hypersaline Hydrogenovibrio, Thiomicrorhabdus and Thiomicrospira spp. encode a diversity of mechanisms to sustain chemolithoautotrophy in heterogeneous environments.</title>
        <authorList>
            <person name="Scott K.M."/>
            <person name="Williams J."/>
            <person name="Porter C.M.B."/>
            <person name="Russel S."/>
            <person name="Harmer T.L."/>
            <person name="Paul J.H."/>
            <person name="Antonen K.M."/>
            <person name="Bridges M.K."/>
            <person name="Camper G.J."/>
            <person name="Campla C.K."/>
            <person name="Casella L.G."/>
            <person name="Chase E."/>
            <person name="Conrad J.W."/>
            <person name="Cruz M.C."/>
            <person name="Dunlap D.S."/>
            <person name="Duran L."/>
            <person name="Fahsbender E.M."/>
            <person name="Goldsmith D.B."/>
            <person name="Keeley R.F."/>
            <person name="Kondoff M.R."/>
            <person name="Kussy B.I."/>
            <person name="Lane M.K."/>
            <person name="Lawler S."/>
            <person name="Leigh B.A."/>
            <person name="Lewis C."/>
            <person name="Lostal L.M."/>
            <person name="Marking D."/>
            <person name="Mancera P.A."/>
            <person name="McClenthan E.C."/>
            <person name="McIntyre E.A."/>
            <person name="Mine J.A."/>
            <person name="Modi S."/>
            <person name="Moore B.D."/>
            <person name="Morgan W.A."/>
            <person name="Nelson K.M."/>
            <person name="Nguyen K.N."/>
            <person name="Ogburn N."/>
            <person name="Parrino D.G."/>
            <person name="Pedapudi A.D."/>
            <person name="Pelham R.P."/>
            <person name="Preece A.M."/>
            <person name="Rampersad E.A."/>
            <person name="Richardson J.C."/>
            <person name="Rodgers C.M."/>
            <person name="Schaffer B.L."/>
            <person name="Sheridan N.E."/>
            <person name="Solone M.R."/>
            <person name="Staley Z.R."/>
            <person name="Tabuchi M."/>
            <person name="Waide R.J."/>
            <person name="Wanjugi P.W."/>
            <person name="Young S."/>
            <person name="Clum A."/>
            <person name="Daum C."/>
            <person name="Huntemann M."/>
            <person name="Ivanova N."/>
            <person name="Kyrpides N."/>
            <person name="Mikhailova N."/>
            <person name="Palaniappan K."/>
            <person name="Pillay M."/>
            <person name="Reddy T.B.K."/>
            <person name="Shapiro N."/>
            <person name="Stamatis D."/>
            <person name="Varghese N."/>
            <person name="Woyke T."/>
            <person name="Boden R."/>
            <person name="Freyermuth S.K."/>
            <person name="Kerfeld C.A."/>
        </authorList>
    </citation>
    <scope>NUCLEOTIDE SEQUENCE [LARGE SCALE GENOMIC DNA]</scope>
    <source>
        <strain evidence="2 3">JR-2</strain>
    </source>
</reference>
<name>A0A451G4A7_9GAMM</name>
<protein>
    <submittedName>
        <fullName evidence="2">Uncharacterized protein</fullName>
    </submittedName>
</protein>
<feature type="transmembrane region" description="Helical" evidence="1">
    <location>
        <begin position="46"/>
        <end position="69"/>
    </location>
</feature>
<proteinExistence type="predicted"/>
<accession>A0A451G4A7</accession>
<dbReference type="RefSeq" id="WP_029939361.1">
    <property type="nucleotide sequence ID" value="NZ_CP035033.1"/>
</dbReference>
<sequence length="85" mass="9504">MEIGSKEHKQLLMKGILKIALKTIFLGWVLGVLLMVPSFIRENTFSIGLSYAGQTIIWIALIYALAIAYKKYRQTFGALKNGAND</sequence>
<gene>
    <name evidence="2" type="ORF">EPV75_00720</name>
</gene>
<keyword evidence="1" id="KW-0472">Membrane</keyword>
<dbReference type="KEGG" id="htr:EPV75_00720"/>
<dbReference type="AlphaFoldDB" id="A0A451G4A7"/>
<evidence type="ECO:0000313" key="3">
    <source>
        <dbReference type="Proteomes" id="UP000285478"/>
    </source>
</evidence>
<feature type="transmembrane region" description="Helical" evidence="1">
    <location>
        <begin position="20"/>
        <end position="40"/>
    </location>
</feature>
<keyword evidence="1" id="KW-0812">Transmembrane</keyword>
<keyword evidence="1" id="KW-1133">Transmembrane helix</keyword>
<dbReference type="EMBL" id="CP035033">
    <property type="protein sequence ID" value="QAB14298.1"/>
    <property type="molecule type" value="Genomic_DNA"/>
</dbReference>